<dbReference type="EMBL" id="CP041969">
    <property type="protein sequence ID" value="QMV43747.1"/>
    <property type="molecule type" value="Genomic_DNA"/>
</dbReference>
<dbReference type="RefSeq" id="WP_182299986.1">
    <property type="nucleotide sequence ID" value="NZ_CP041969.1"/>
</dbReference>
<reference evidence="1 2" key="1">
    <citation type="submission" date="2019-07" db="EMBL/GenBank/DDBJ databases">
        <authorList>
            <person name="Kim J.K."/>
            <person name="Cheong H.-M."/>
            <person name="Choi Y."/>
            <person name="Hwang K.J."/>
            <person name="Lee S."/>
            <person name="Choi C."/>
        </authorList>
    </citation>
    <scope>NUCLEOTIDE SEQUENCE [LARGE SCALE GENOMIC DNA]</scope>
    <source>
        <strain evidence="1 2">KS 22</strain>
    </source>
</reference>
<dbReference type="InterPro" id="IPR022555">
    <property type="entry name" value="DUF2577"/>
</dbReference>
<name>A0A7G5C3G3_9BACL</name>
<gene>
    <name evidence="1" type="ORF">FPL14_23165</name>
</gene>
<evidence type="ECO:0000313" key="1">
    <source>
        <dbReference type="EMBL" id="QMV43747.1"/>
    </source>
</evidence>
<proteinExistence type="predicted"/>
<dbReference type="Pfam" id="PF10844">
    <property type="entry name" value="DUF2577"/>
    <property type="match status" value="1"/>
</dbReference>
<evidence type="ECO:0000313" key="2">
    <source>
        <dbReference type="Proteomes" id="UP000515679"/>
    </source>
</evidence>
<dbReference type="KEGG" id="cchl:FPL14_23165"/>
<protein>
    <submittedName>
        <fullName evidence="1">DUF2577 domain-containing protein</fullName>
    </submittedName>
</protein>
<organism evidence="1 2">
    <name type="scientific">Cohnella cholangitidis</name>
    <dbReference type="NCBI Taxonomy" id="2598458"/>
    <lineage>
        <taxon>Bacteria</taxon>
        <taxon>Bacillati</taxon>
        <taxon>Bacillota</taxon>
        <taxon>Bacilli</taxon>
        <taxon>Bacillales</taxon>
        <taxon>Paenibacillaceae</taxon>
        <taxon>Cohnella</taxon>
    </lineage>
</organism>
<accession>A0A7G5C3G3</accession>
<sequence length="102" mass="11072">MNDAIIQLAMMLKDRDNKEGVGIGIGVVVDPLPDIKVKFGEHIVLQREDIVVAAGLTQDGAGVVEIAGVEYPVKREIVAGDQVILIPTPDNQQWYLIDKVVP</sequence>
<dbReference type="Proteomes" id="UP000515679">
    <property type="component" value="Chromosome"/>
</dbReference>
<keyword evidence="2" id="KW-1185">Reference proteome</keyword>
<dbReference type="AlphaFoldDB" id="A0A7G5C3G3"/>